<keyword evidence="1" id="KW-1133">Transmembrane helix</keyword>
<dbReference type="InterPro" id="IPR018677">
    <property type="entry name" value="DUF2157"/>
</dbReference>
<keyword evidence="1" id="KW-0472">Membrane</keyword>
<feature type="transmembrane region" description="Helical" evidence="1">
    <location>
        <begin position="212"/>
        <end position="234"/>
    </location>
</feature>
<reference evidence="3" key="1">
    <citation type="journal article" date="2014" name="Int. J. Syst. Evol. Microbiol.">
        <title>Complete genome sequence of Corynebacterium casei LMG S-19264T (=DSM 44701T), isolated from a smear-ripened cheese.</title>
        <authorList>
            <consortium name="US DOE Joint Genome Institute (JGI-PGF)"/>
            <person name="Walter F."/>
            <person name="Albersmeier A."/>
            <person name="Kalinowski J."/>
            <person name="Ruckert C."/>
        </authorList>
    </citation>
    <scope>NUCLEOTIDE SEQUENCE</scope>
    <source>
        <strain evidence="3">KCTC 42651</strain>
    </source>
</reference>
<sequence>MANPSLPYALLRAGLIPPGRYLEAVLLSRDDALWHRWGRNALLALAVGQILTGIAFFFAFNWAELPPFAKLGLIQGGIVLCAAGAWIGRRHQIAWEALLTAAAALVGMLLAVFGQIYQTGADAYTLFVGWGLLILPWVVLARALPLWVLWLTVAGLGGFAYAIQVAIPLDRIDAETTTVLVAAFYAVALLARELGVRLGLAWLRPLWLRRLLVFVILALTFWLAAPVVLDFGFGVEDGRLALAGFLLATVSVGVGYTWQRDLPAVVLAVLAASLFLCTIGLRVAVDTDDLVGGSFLLLAVVAGVFGGALALLRRLRMWMLAHG</sequence>
<proteinExistence type="predicted"/>
<feature type="transmembrane region" description="Helical" evidence="1">
    <location>
        <begin position="41"/>
        <end position="62"/>
    </location>
</feature>
<feature type="domain" description="DUF2157" evidence="2">
    <location>
        <begin position="39"/>
        <end position="147"/>
    </location>
</feature>
<gene>
    <name evidence="3" type="ORF">GCM10017083_42960</name>
</gene>
<feature type="transmembrane region" description="Helical" evidence="1">
    <location>
        <begin position="147"/>
        <end position="167"/>
    </location>
</feature>
<evidence type="ECO:0000256" key="1">
    <source>
        <dbReference type="SAM" id="Phobius"/>
    </source>
</evidence>
<organism evidence="3 4">
    <name type="scientific">Thalassobaculum fulvum</name>
    <dbReference type="NCBI Taxonomy" id="1633335"/>
    <lineage>
        <taxon>Bacteria</taxon>
        <taxon>Pseudomonadati</taxon>
        <taxon>Pseudomonadota</taxon>
        <taxon>Alphaproteobacteria</taxon>
        <taxon>Rhodospirillales</taxon>
        <taxon>Thalassobaculaceae</taxon>
        <taxon>Thalassobaculum</taxon>
    </lineage>
</organism>
<feature type="transmembrane region" description="Helical" evidence="1">
    <location>
        <begin position="179"/>
        <end position="200"/>
    </location>
</feature>
<keyword evidence="4" id="KW-1185">Reference proteome</keyword>
<dbReference type="Proteomes" id="UP000630353">
    <property type="component" value="Unassembled WGS sequence"/>
</dbReference>
<keyword evidence="1" id="KW-0812">Transmembrane</keyword>
<comment type="caution">
    <text evidence="3">The sequence shown here is derived from an EMBL/GenBank/DDBJ whole genome shotgun (WGS) entry which is preliminary data.</text>
</comment>
<accession>A0A918XVY2</accession>
<evidence type="ECO:0000313" key="3">
    <source>
        <dbReference type="EMBL" id="GHD59172.1"/>
    </source>
</evidence>
<feature type="transmembrane region" description="Helical" evidence="1">
    <location>
        <begin position="123"/>
        <end position="140"/>
    </location>
</feature>
<dbReference type="AlphaFoldDB" id="A0A918XVY2"/>
<reference evidence="3" key="2">
    <citation type="submission" date="2020-09" db="EMBL/GenBank/DDBJ databases">
        <authorList>
            <person name="Sun Q."/>
            <person name="Kim S."/>
        </authorList>
    </citation>
    <scope>NUCLEOTIDE SEQUENCE</scope>
    <source>
        <strain evidence="3">KCTC 42651</strain>
    </source>
</reference>
<dbReference type="Pfam" id="PF09925">
    <property type="entry name" value="DUF2157"/>
    <property type="match status" value="1"/>
</dbReference>
<feature type="transmembrane region" description="Helical" evidence="1">
    <location>
        <begin position="240"/>
        <end position="258"/>
    </location>
</feature>
<feature type="transmembrane region" description="Helical" evidence="1">
    <location>
        <begin position="265"/>
        <end position="285"/>
    </location>
</feature>
<evidence type="ECO:0000259" key="2">
    <source>
        <dbReference type="Pfam" id="PF09925"/>
    </source>
</evidence>
<dbReference type="RefSeq" id="WP_189993518.1">
    <property type="nucleotide sequence ID" value="NZ_BMZS01000011.1"/>
</dbReference>
<feature type="transmembrane region" description="Helical" evidence="1">
    <location>
        <begin position="94"/>
        <end position="117"/>
    </location>
</feature>
<feature type="transmembrane region" description="Helical" evidence="1">
    <location>
        <begin position="291"/>
        <end position="312"/>
    </location>
</feature>
<feature type="transmembrane region" description="Helical" evidence="1">
    <location>
        <begin position="68"/>
        <end position="87"/>
    </location>
</feature>
<name>A0A918XVY2_9PROT</name>
<evidence type="ECO:0000313" key="4">
    <source>
        <dbReference type="Proteomes" id="UP000630353"/>
    </source>
</evidence>
<protein>
    <submittedName>
        <fullName evidence="3">Membrane protein</fullName>
    </submittedName>
</protein>
<dbReference type="EMBL" id="BMZS01000011">
    <property type="protein sequence ID" value="GHD59172.1"/>
    <property type="molecule type" value="Genomic_DNA"/>
</dbReference>